<evidence type="ECO:0000256" key="2">
    <source>
        <dbReference type="ARBA" id="ARBA00023125"/>
    </source>
</evidence>
<keyword evidence="1 5" id="KW-0805">Transcription regulation</keyword>
<evidence type="ECO:0000256" key="3">
    <source>
        <dbReference type="ARBA" id="ARBA00023163"/>
    </source>
</evidence>
<dbReference type="SUPFAM" id="SSF117856">
    <property type="entry name" value="AF0104/ALDC/Ptd012-like"/>
    <property type="match status" value="1"/>
</dbReference>
<accession>A0A2P2KK91</accession>
<protein>
    <recommendedName>
        <fullName evidence="5">AT-hook motif nuclear-localized protein</fullName>
    </recommendedName>
</protein>
<keyword evidence="3 5" id="KW-0804">Transcription</keyword>
<feature type="domain" description="PPC" evidence="7">
    <location>
        <begin position="144"/>
        <end position="284"/>
    </location>
</feature>
<comment type="subcellular location">
    <subcellularLocation>
        <location evidence="5">Nucleus</location>
    </subcellularLocation>
</comment>
<evidence type="ECO:0000256" key="1">
    <source>
        <dbReference type="ARBA" id="ARBA00023015"/>
    </source>
</evidence>
<evidence type="ECO:0000259" key="7">
    <source>
        <dbReference type="PROSITE" id="PS51742"/>
    </source>
</evidence>
<comment type="function">
    <text evidence="5">Transcription factor that specifically binds AT-rich DNA sequences related to the nuclear matrix attachment regions (MARs).</text>
</comment>
<feature type="compositionally biased region" description="Low complexity" evidence="6">
    <location>
        <begin position="18"/>
        <end position="29"/>
    </location>
</feature>
<proteinExistence type="predicted"/>
<dbReference type="PANTHER" id="PTHR31500:SF68">
    <property type="entry name" value="AT-HOOK MOTIF NUCLEAR-LOCALIZED PROTEIN 14"/>
    <property type="match status" value="1"/>
</dbReference>
<organism evidence="8">
    <name type="scientific">Rhizophora mucronata</name>
    <name type="common">Asiatic mangrove</name>
    <dbReference type="NCBI Taxonomy" id="61149"/>
    <lineage>
        <taxon>Eukaryota</taxon>
        <taxon>Viridiplantae</taxon>
        <taxon>Streptophyta</taxon>
        <taxon>Embryophyta</taxon>
        <taxon>Tracheophyta</taxon>
        <taxon>Spermatophyta</taxon>
        <taxon>Magnoliopsida</taxon>
        <taxon>eudicotyledons</taxon>
        <taxon>Gunneridae</taxon>
        <taxon>Pentapetalae</taxon>
        <taxon>rosids</taxon>
        <taxon>fabids</taxon>
        <taxon>Malpighiales</taxon>
        <taxon>Rhizophoraceae</taxon>
        <taxon>Rhizophora</taxon>
    </lineage>
</organism>
<evidence type="ECO:0000313" key="8">
    <source>
        <dbReference type="EMBL" id="MBX06135.1"/>
    </source>
</evidence>
<dbReference type="Pfam" id="PF03479">
    <property type="entry name" value="PCC"/>
    <property type="match status" value="1"/>
</dbReference>
<dbReference type="AlphaFoldDB" id="A0A2P2KK91"/>
<feature type="compositionally biased region" description="Low complexity" evidence="6">
    <location>
        <begin position="36"/>
        <end position="56"/>
    </location>
</feature>
<evidence type="ECO:0000256" key="4">
    <source>
        <dbReference type="ARBA" id="ARBA00023242"/>
    </source>
</evidence>
<dbReference type="InterPro" id="IPR039605">
    <property type="entry name" value="AHL"/>
</dbReference>
<dbReference type="PROSITE" id="PS51742">
    <property type="entry name" value="PPC"/>
    <property type="match status" value="1"/>
</dbReference>
<sequence length="362" mass="37600">MDPNESQHHHPHPLSYLATPTTTATSSPTNGLLPPSNTATTTSAINNNSNNTSTETGTGGAPILYPHSVGPSSAAVTSAPVEHPPRRNRGRPRKYGTPEQALAARKTAAASNSASKDKREAAASSSSYSASSKRSHQLLALGNAGQGFSPHVISVTAGEDVGQKLMMFMQQSKRDMCILSASGSISNASLRQPAMSGGNIAYEGRFEIISLSGSYIRTDLGGRTGGLSVCLSNTDGQIIGGGVGGPLKAAGPVQVIVGTFLLDNKKHANASVKGDSSVGKLPSPVAGSSMPSIGFCSPVESSGRNLVQGNDDLQTIAGNQYTVQHRGMQMIPPQHDWRIGADAFSARVHQSPENGDFEQFPE</sequence>
<dbReference type="InterPro" id="IPR005175">
    <property type="entry name" value="PPC_dom"/>
</dbReference>
<keyword evidence="2 5" id="KW-0238">DNA-binding</keyword>
<evidence type="ECO:0000256" key="5">
    <source>
        <dbReference type="RuleBase" id="RU367031"/>
    </source>
</evidence>
<dbReference type="EMBL" id="GGEC01025651">
    <property type="protein sequence ID" value="MBX06135.1"/>
    <property type="molecule type" value="Transcribed_RNA"/>
</dbReference>
<dbReference type="GO" id="GO:0003680">
    <property type="term" value="F:minor groove of adenine-thymine-rich DNA binding"/>
    <property type="evidence" value="ECO:0007669"/>
    <property type="project" value="UniProtKB-UniRule"/>
</dbReference>
<evidence type="ECO:0000256" key="6">
    <source>
        <dbReference type="SAM" id="MobiDB-lite"/>
    </source>
</evidence>
<dbReference type="GO" id="GO:0005634">
    <property type="term" value="C:nucleus"/>
    <property type="evidence" value="ECO:0007669"/>
    <property type="project" value="UniProtKB-SubCell"/>
</dbReference>
<feature type="compositionally biased region" description="Low complexity" evidence="6">
    <location>
        <begin position="101"/>
        <end position="114"/>
    </location>
</feature>
<dbReference type="CDD" id="cd11378">
    <property type="entry name" value="DUF296"/>
    <property type="match status" value="1"/>
</dbReference>
<keyword evidence="4 5" id="KW-0539">Nucleus</keyword>
<dbReference type="PANTHER" id="PTHR31500">
    <property type="entry name" value="AT-HOOK MOTIF NUCLEAR-LOCALIZED PROTEIN 9"/>
    <property type="match status" value="1"/>
</dbReference>
<name>A0A2P2KK91_RHIMU</name>
<feature type="region of interest" description="Disordered" evidence="6">
    <location>
        <begin position="1"/>
        <end position="129"/>
    </location>
</feature>
<dbReference type="Gene3D" id="3.30.1330.80">
    <property type="entry name" value="Hypothetical protein, similar to alpha- acetolactate decarboxylase, domain 2"/>
    <property type="match status" value="1"/>
</dbReference>
<comment type="domain">
    <text evidence="5">The PPC domain mediates interactions between AHL proteins.</text>
</comment>
<reference evidence="8" key="1">
    <citation type="submission" date="2018-02" db="EMBL/GenBank/DDBJ databases">
        <title>Rhizophora mucronata_Transcriptome.</title>
        <authorList>
            <person name="Meera S.P."/>
            <person name="Sreeshan A."/>
            <person name="Augustine A."/>
        </authorList>
    </citation>
    <scope>NUCLEOTIDE SEQUENCE</scope>
    <source>
        <tissue evidence="8">Leaf</tissue>
    </source>
</reference>